<accession>A0A264W7J8</accession>
<evidence type="ECO:0000313" key="2">
    <source>
        <dbReference type="EMBL" id="OZS79007.1"/>
    </source>
</evidence>
<dbReference type="RefSeq" id="WP_243370650.1">
    <property type="nucleotide sequence ID" value="NZ_NOKQ01000139.1"/>
</dbReference>
<name>A0A264W7J8_9BACL</name>
<dbReference type="GO" id="GO:0015833">
    <property type="term" value="P:peptide transport"/>
    <property type="evidence" value="ECO:0007669"/>
    <property type="project" value="TreeGrafter"/>
</dbReference>
<feature type="non-terminal residue" evidence="2">
    <location>
        <position position="87"/>
    </location>
</feature>
<dbReference type="SUPFAM" id="SSF53850">
    <property type="entry name" value="Periplasmic binding protein-like II"/>
    <property type="match status" value="1"/>
</dbReference>
<protein>
    <recommendedName>
        <fullName evidence="1">Solute-binding protein family 5 domain-containing protein</fullName>
    </recommendedName>
</protein>
<dbReference type="Proteomes" id="UP000217065">
    <property type="component" value="Unassembled WGS sequence"/>
</dbReference>
<proteinExistence type="predicted"/>
<dbReference type="GO" id="GO:0030288">
    <property type="term" value="C:outer membrane-bounded periplasmic space"/>
    <property type="evidence" value="ECO:0007669"/>
    <property type="project" value="TreeGrafter"/>
</dbReference>
<dbReference type="PANTHER" id="PTHR30290:SF37">
    <property type="entry name" value="NICKEL-BINDING PERIPLASMIC PROTEIN"/>
    <property type="match status" value="1"/>
</dbReference>
<feature type="domain" description="Solute-binding protein family 5" evidence="1">
    <location>
        <begin position="1"/>
        <end position="83"/>
    </location>
</feature>
<evidence type="ECO:0000259" key="1">
    <source>
        <dbReference type="Pfam" id="PF00496"/>
    </source>
</evidence>
<keyword evidence="3" id="KW-1185">Reference proteome</keyword>
<organism evidence="2 3">
    <name type="scientific">Tetzosporium hominis</name>
    <dbReference type="NCBI Taxonomy" id="2020506"/>
    <lineage>
        <taxon>Bacteria</taxon>
        <taxon>Bacillati</taxon>
        <taxon>Bacillota</taxon>
        <taxon>Bacilli</taxon>
        <taxon>Bacillales</taxon>
        <taxon>Caryophanaceae</taxon>
        <taxon>Tetzosporium</taxon>
    </lineage>
</organism>
<dbReference type="GO" id="GO:1904680">
    <property type="term" value="F:peptide transmembrane transporter activity"/>
    <property type="evidence" value="ECO:0007669"/>
    <property type="project" value="TreeGrafter"/>
</dbReference>
<comment type="caution">
    <text evidence="2">The sequence shown here is derived from an EMBL/GenBank/DDBJ whole genome shotgun (WGS) entry which is preliminary data.</text>
</comment>
<dbReference type="InterPro" id="IPR000914">
    <property type="entry name" value="SBP_5_dom"/>
</dbReference>
<dbReference type="Pfam" id="PF00496">
    <property type="entry name" value="SBP_bac_5"/>
    <property type="match status" value="1"/>
</dbReference>
<dbReference type="PANTHER" id="PTHR30290">
    <property type="entry name" value="PERIPLASMIC BINDING COMPONENT OF ABC TRANSPORTER"/>
    <property type="match status" value="1"/>
</dbReference>
<dbReference type="Gene3D" id="3.10.105.10">
    <property type="entry name" value="Dipeptide-binding Protein, Domain 3"/>
    <property type="match status" value="1"/>
</dbReference>
<dbReference type="InterPro" id="IPR039424">
    <property type="entry name" value="SBP_5"/>
</dbReference>
<dbReference type="EMBL" id="NOKQ01000139">
    <property type="protein sequence ID" value="OZS79007.1"/>
    <property type="molecule type" value="Genomic_DNA"/>
</dbReference>
<evidence type="ECO:0000313" key="3">
    <source>
        <dbReference type="Proteomes" id="UP000217065"/>
    </source>
</evidence>
<sequence length="87" mass="9895">SDERVRQALQYGFDKEAMVKGITSGLEEKADHILPTDFPYTSDIDVKQINYDTEKAKELLDAAGWKLPNGKTVREKDGKPLEFSLMY</sequence>
<gene>
    <name evidence="2" type="ORF">CF394_03145</name>
</gene>
<dbReference type="AlphaFoldDB" id="A0A264W7J8"/>
<feature type="non-terminal residue" evidence="2">
    <location>
        <position position="1"/>
    </location>
</feature>
<reference evidence="2 3" key="1">
    <citation type="submission" date="2017-07" db="EMBL/GenBank/DDBJ databases">
        <title>Tetzosporium hominis gen.nov. sp.nov.</title>
        <authorList>
            <person name="Tetz G."/>
            <person name="Tetz V."/>
        </authorList>
    </citation>
    <scope>NUCLEOTIDE SEQUENCE [LARGE SCALE GENOMIC DNA]</scope>
    <source>
        <strain evidence="2 3">VT-49</strain>
    </source>
</reference>